<feature type="domain" description="DUF6799" evidence="3">
    <location>
        <begin position="28"/>
        <end position="83"/>
    </location>
</feature>
<evidence type="ECO:0000259" key="3">
    <source>
        <dbReference type="Pfam" id="PF20606"/>
    </source>
</evidence>
<dbReference type="InterPro" id="IPR046478">
    <property type="entry name" value="DUF6799"/>
</dbReference>
<feature type="region of interest" description="Disordered" evidence="1">
    <location>
        <begin position="132"/>
        <end position="155"/>
    </location>
</feature>
<feature type="chain" id="PRO_5047402706" description="DUF6799 domain-containing protein" evidence="2">
    <location>
        <begin position="22"/>
        <end position="155"/>
    </location>
</feature>
<evidence type="ECO:0000256" key="2">
    <source>
        <dbReference type="SAM" id="SignalP"/>
    </source>
</evidence>
<dbReference type="Proteomes" id="UP001499909">
    <property type="component" value="Unassembled WGS sequence"/>
</dbReference>
<reference evidence="5" key="1">
    <citation type="journal article" date="2019" name="Int. J. Syst. Evol. Microbiol.">
        <title>The Global Catalogue of Microorganisms (GCM) 10K type strain sequencing project: providing services to taxonomists for standard genome sequencing and annotation.</title>
        <authorList>
            <consortium name="The Broad Institute Genomics Platform"/>
            <consortium name="The Broad Institute Genome Sequencing Center for Infectious Disease"/>
            <person name="Wu L."/>
            <person name="Ma J."/>
        </authorList>
    </citation>
    <scope>NUCLEOTIDE SEQUENCE [LARGE SCALE GENOMIC DNA]</scope>
    <source>
        <strain evidence="5">JCM 17214</strain>
    </source>
</reference>
<comment type="caution">
    <text evidence="4">The sequence shown here is derived from an EMBL/GenBank/DDBJ whole genome shotgun (WGS) entry which is preliminary data.</text>
</comment>
<feature type="compositionally biased region" description="Basic residues" evidence="1">
    <location>
        <begin position="133"/>
        <end position="155"/>
    </location>
</feature>
<dbReference type="EMBL" id="BAABDH010000003">
    <property type="protein sequence ID" value="GAA3919587.1"/>
    <property type="molecule type" value="Genomic_DNA"/>
</dbReference>
<feature type="signal peptide" evidence="2">
    <location>
        <begin position="1"/>
        <end position="21"/>
    </location>
</feature>
<evidence type="ECO:0000313" key="5">
    <source>
        <dbReference type="Proteomes" id="UP001499909"/>
    </source>
</evidence>
<name>A0ABP7MBA8_9BACT</name>
<accession>A0ABP7MBA8</accession>
<gene>
    <name evidence="4" type="ORF">GCM10022406_02560</name>
</gene>
<protein>
    <recommendedName>
        <fullName evidence="3">DUF6799 domain-containing protein</fullName>
    </recommendedName>
</protein>
<organism evidence="4 5">
    <name type="scientific">Hymenobacter algoricola</name>
    <dbReference type="NCBI Taxonomy" id="486267"/>
    <lineage>
        <taxon>Bacteria</taxon>
        <taxon>Pseudomonadati</taxon>
        <taxon>Bacteroidota</taxon>
        <taxon>Cytophagia</taxon>
        <taxon>Cytophagales</taxon>
        <taxon>Hymenobacteraceae</taxon>
        <taxon>Hymenobacter</taxon>
    </lineage>
</organism>
<evidence type="ECO:0000313" key="4">
    <source>
        <dbReference type="EMBL" id="GAA3919587.1"/>
    </source>
</evidence>
<keyword evidence="5" id="KW-1185">Reference proteome</keyword>
<sequence length="155" mass="16742">MRLLRFLFLLALLPCSLVGLAQNVANNDGFQRRDGTMYLIRNGQKRPMKHDVHLPNGRTITRDGFVVETTGQRTELAEGRGCTLLGVPSLVVTTGSGQLALASAGGGSRTVEVVPVGGRGDVGVLEQLLGSRGRGHKGWGHYKKKGKRKHDKDDD</sequence>
<evidence type="ECO:0000256" key="1">
    <source>
        <dbReference type="SAM" id="MobiDB-lite"/>
    </source>
</evidence>
<keyword evidence="2" id="KW-0732">Signal</keyword>
<proteinExistence type="predicted"/>
<dbReference type="Pfam" id="PF20606">
    <property type="entry name" value="DUF6799"/>
    <property type="match status" value="1"/>
</dbReference>